<feature type="non-terminal residue" evidence="4">
    <location>
        <position position="1"/>
    </location>
</feature>
<dbReference type="AlphaFoldDB" id="A0A7L0S776"/>
<proteinExistence type="inferred from homology"/>
<protein>
    <submittedName>
        <fullName evidence="4">FA71D protein</fullName>
    </submittedName>
</protein>
<evidence type="ECO:0000256" key="1">
    <source>
        <dbReference type="ARBA" id="ARBA00038379"/>
    </source>
</evidence>
<evidence type="ECO:0000313" key="4">
    <source>
        <dbReference type="EMBL" id="NXL37538.1"/>
    </source>
</evidence>
<feature type="compositionally biased region" description="Basic and acidic residues" evidence="2">
    <location>
        <begin position="209"/>
        <end position="219"/>
    </location>
</feature>
<feature type="domain" description="Golgi associated RAB2 interactor protein-like Rab2B-binding" evidence="3">
    <location>
        <begin position="109"/>
        <end position="173"/>
    </location>
</feature>
<evidence type="ECO:0000259" key="3">
    <source>
        <dbReference type="Pfam" id="PF12480"/>
    </source>
</evidence>
<feature type="compositionally biased region" description="Basic residues" evidence="2">
    <location>
        <begin position="271"/>
        <end position="280"/>
    </location>
</feature>
<organism evidence="4 5">
    <name type="scientific">Glaucidium brasilianum</name>
    <name type="common">Ferruginous pygmy-owl</name>
    <dbReference type="NCBI Taxonomy" id="78217"/>
    <lineage>
        <taxon>Eukaryota</taxon>
        <taxon>Metazoa</taxon>
        <taxon>Chordata</taxon>
        <taxon>Craniata</taxon>
        <taxon>Vertebrata</taxon>
        <taxon>Euteleostomi</taxon>
        <taxon>Archelosauria</taxon>
        <taxon>Archosauria</taxon>
        <taxon>Dinosauria</taxon>
        <taxon>Saurischia</taxon>
        <taxon>Theropoda</taxon>
        <taxon>Coelurosauria</taxon>
        <taxon>Aves</taxon>
        <taxon>Neognathae</taxon>
        <taxon>Neoaves</taxon>
        <taxon>Telluraves</taxon>
        <taxon>Strigiformes</taxon>
        <taxon>Strigidae</taxon>
        <taxon>Glaucidium</taxon>
    </lineage>
</organism>
<dbReference type="Pfam" id="PF12480">
    <property type="entry name" value="GARIL_Rab2_bd"/>
    <property type="match status" value="1"/>
</dbReference>
<sequence length="280" mass="31939">MNSKFDFKDISSTQKSFMGDLQRLLRQGEYAPFSSAPIFESKFVEVNQRGEPISLHNRPSCMIIGISAVNPTSPIPDAMLVAHKVPMSPQESMTNFWKLSEQQSHMEEIALARLLPLKFVELSVHSTENHRLMLKLVNGRSYYLELCAPPNQQQHLFHLWMQLISLLKPPEKISNTEVDVKCKDFGTSCKKVLSPDHPSKNRNNSQDVPNHKREEEVTKRTSSKHVCLSGTVRPTEQSRRKAQVFHSIPKPTKQETTVQSKNIHPVDTKKSKSTKKSKTR</sequence>
<dbReference type="PANTHER" id="PTHR22574">
    <property type="match status" value="1"/>
</dbReference>
<keyword evidence="5" id="KW-1185">Reference proteome</keyword>
<dbReference type="InterPro" id="IPR022168">
    <property type="entry name" value="GARIL-like_Rab2B-bd"/>
</dbReference>
<dbReference type="EMBL" id="VXAP01000632">
    <property type="protein sequence ID" value="NXL37538.1"/>
    <property type="molecule type" value="Genomic_DNA"/>
</dbReference>
<dbReference type="OrthoDB" id="9940031at2759"/>
<accession>A0A7L0S776</accession>
<dbReference type="Proteomes" id="UP000591073">
    <property type="component" value="Unassembled WGS sequence"/>
</dbReference>
<gene>
    <name evidence="4" type="primary">Fam71d</name>
    <name evidence="4" type="ORF">GLABRA_R11389</name>
</gene>
<evidence type="ECO:0000256" key="2">
    <source>
        <dbReference type="SAM" id="MobiDB-lite"/>
    </source>
</evidence>
<feature type="region of interest" description="Disordered" evidence="2">
    <location>
        <begin position="191"/>
        <end position="280"/>
    </location>
</feature>
<comment type="similarity">
    <text evidence="1">Belongs to the GARIN family.</text>
</comment>
<feature type="non-terminal residue" evidence="4">
    <location>
        <position position="280"/>
    </location>
</feature>
<dbReference type="PANTHER" id="PTHR22574:SF6">
    <property type="entry name" value="GOLGI-ASSOCIATED RAB2 INTERACTOR PROTEIN 2"/>
    <property type="match status" value="1"/>
</dbReference>
<comment type="caution">
    <text evidence="4">The sequence shown here is derived from an EMBL/GenBank/DDBJ whole genome shotgun (WGS) entry which is preliminary data.</text>
</comment>
<evidence type="ECO:0000313" key="5">
    <source>
        <dbReference type="Proteomes" id="UP000591073"/>
    </source>
</evidence>
<dbReference type="GO" id="GO:0005634">
    <property type="term" value="C:nucleus"/>
    <property type="evidence" value="ECO:0007669"/>
    <property type="project" value="TreeGrafter"/>
</dbReference>
<name>A0A7L0S776_GLABR</name>
<reference evidence="4 5" key="1">
    <citation type="submission" date="2019-09" db="EMBL/GenBank/DDBJ databases">
        <title>Bird 10,000 Genomes (B10K) Project - Family phase.</title>
        <authorList>
            <person name="Zhang G."/>
        </authorList>
    </citation>
    <scope>NUCLEOTIDE SEQUENCE [LARGE SCALE GENOMIC DNA]</scope>
    <source>
        <strain evidence="4">B10K-DU-008-63</strain>
    </source>
</reference>